<evidence type="ECO:0000313" key="8">
    <source>
        <dbReference type="Proteomes" id="UP001239994"/>
    </source>
</evidence>
<dbReference type="EMBL" id="JAROKS010000018">
    <property type="protein sequence ID" value="KAK1793176.1"/>
    <property type="molecule type" value="Genomic_DNA"/>
</dbReference>
<feature type="compositionally biased region" description="Polar residues" evidence="6">
    <location>
        <begin position="436"/>
        <end position="450"/>
    </location>
</feature>
<feature type="region of interest" description="Disordered" evidence="6">
    <location>
        <begin position="433"/>
        <end position="452"/>
    </location>
</feature>
<evidence type="ECO:0000256" key="1">
    <source>
        <dbReference type="ARBA" id="ARBA00004245"/>
    </source>
</evidence>
<keyword evidence="8" id="KW-1185">Reference proteome</keyword>
<dbReference type="Proteomes" id="UP001239994">
    <property type="component" value="Unassembled WGS sequence"/>
</dbReference>
<feature type="compositionally biased region" description="Polar residues" evidence="6">
    <location>
        <begin position="351"/>
        <end position="365"/>
    </location>
</feature>
<dbReference type="PANTHER" id="PTHR15073">
    <property type="entry name" value="MICROTUBULE-ASSOCIATED PROTEIN"/>
    <property type="match status" value="1"/>
</dbReference>
<reference evidence="7" key="1">
    <citation type="submission" date="2023-03" db="EMBL/GenBank/DDBJ databases">
        <title>Electrophorus voltai genome.</title>
        <authorList>
            <person name="Bian C."/>
        </authorList>
    </citation>
    <scope>NUCLEOTIDE SEQUENCE</scope>
    <source>
        <strain evidence="7">CB-2022</strain>
        <tissue evidence="7">Muscle</tissue>
    </source>
</reference>
<comment type="similarity">
    <text evidence="2">Belongs to the MAP7 family.</text>
</comment>
<evidence type="ECO:0000256" key="5">
    <source>
        <dbReference type="ARBA" id="ARBA00023212"/>
    </source>
</evidence>
<evidence type="ECO:0000256" key="6">
    <source>
        <dbReference type="SAM" id="MobiDB-lite"/>
    </source>
</evidence>
<dbReference type="GO" id="GO:0015630">
    <property type="term" value="C:microtubule cytoskeleton"/>
    <property type="evidence" value="ECO:0007669"/>
    <property type="project" value="InterPro"/>
</dbReference>
<feature type="region of interest" description="Disordered" evidence="6">
    <location>
        <begin position="531"/>
        <end position="553"/>
    </location>
</feature>
<comment type="caution">
    <text evidence="7">The sequence shown here is derived from an EMBL/GenBank/DDBJ whole genome shotgun (WGS) entry which is preliminary data.</text>
</comment>
<name>A0AAD8Z643_9TELE</name>
<evidence type="ECO:0000313" key="7">
    <source>
        <dbReference type="EMBL" id="KAK1793176.1"/>
    </source>
</evidence>
<organism evidence="7 8">
    <name type="scientific">Electrophorus voltai</name>
    <dbReference type="NCBI Taxonomy" id="2609070"/>
    <lineage>
        <taxon>Eukaryota</taxon>
        <taxon>Metazoa</taxon>
        <taxon>Chordata</taxon>
        <taxon>Craniata</taxon>
        <taxon>Vertebrata</taxon>
        <taxon>Euteleostomi</taxon>
        <taxon>Actinopterygii</taxon>
        <taxon>Neopterygii</taxon>
        <taxon>Teleostei</taxon>
        <taxon>Ostariophysi</taxon>
        <taxon>Gymnotiformes</taxon>
        <taxon>Gymnotoidei</taxon>
        <taxon>Gymnotidae</taxon>
        <taxon>Electrophorus</taxon>
    </lineage>
</organism>
<keyword evidence="4" id="KW-0175">Coiled coil</keyword>
<feature type="region of interest" description="Disordered" evidence="6">
    <location>
        <begin position="222"/>
        <end position="249"/>
    </location>
</feature>
<keyword evidence="5" id="KW-0206">Cytoskeleton</keyword>
<feature type="region of interest" description="Disordered" evidence="6">
    <location>
        <begin position="582"/>
        <end position="613"/>
    </location>
</feature>
<feature type="region of interest" description="Disordered" evidence="6">
    <location>
        <begin position="710"/>
        <end position="807"/>
    </location>
</feature>
<feature type="region of interest" description="Disordered" evidence="6">
    <location>
        <begin position="336"/>
        <end position="365"/>
    </location>
</feature>
<dbReference type="AlphaFoldDB" id="A0AAD8Z643"/>
<feature type="compositionally biased region" description="Basic and acidic residues" evidence="6">
    <location>
        <begin position="721"/>
        <end position="785"/>
    </location>
</feature>
<accession>A0AAD8Z643</accession>
<gene>
    <name evidence="7" type="ORF">P4O66_011581</name>
</gene>
<evidence type="ECO:0008006" key="9">
    <source>
        <dbReference type="Google" id="ProtNLM"/>
    </source>
</evidence>
<feature type="compositionally biased region" description="Polar residues" evidence="6">
    <location>
        <begin position="531"/>
        <end position="541"/>
    </location>
</feature>
<sequence>FQHSPEGWTRDMGLRYIAPLVSSLCFTNPWSETHRDVMTRSSEHPPLTACAEKQECDGEDEEDDQREATARYSNAPAWLVFSLRSERSARMPQPAANVPHARTSPALPLPQLRGASLLKGKRSHNKPQRLDTLQLRQRETQGPADVHWFEGGDRVAPSPLRLTSALFIDEPRGTASWSRRVAEPAVGTAIGRSATMPAPFTDLAGQQSNWRPAGRTAALSIRPEEGKKMDGLSRRQRGARPDAESQPERMRPALGLPVVTSVRIGSHGRNGTAAASRERGWLAREERARRCYEQHLEERRKKLEEHRQREERRRMAVENKRRQRLKEERERYESVVRRTTERSQKAKQRVVNCSQRGGSGARSNTNAKRRLLSQWEVDLVSRLQTPTISYLARSRSAVCLSKGEASCHSVSSKPFQKLRQSCGEPPHRGVIRPGVNSPSNVGPGVNSPSNVGPGVKGPSIVGPGVKGPSIVGPGVKGPSIVGPGVKGPSIVGPGVNGPSIVGPGVNSPCITCPGVNNPSNASSGMNSASFVGPGVNSSSQRASHKDQSHTAAAGVTFPSGTVVKDRTTPSTAYLTDKALIRAPLRQAPPKPEALPPLLEEEDPEPDCLLRPPQHQPHLSAALCLGEPVLLKPGPAGPPFSPACPQTARALSLIGAGTQGGSSAGTTDPERASRLLAEKRRRARLQRERGQGECRQIEESERLARQIAVERVSTEARASQQQEERKRKKEEEQRKAEEEDARRQSEEEGTLRLQRDEEETRQRVIAEQQRLERERRFQREEAERQERKKKPASSSTTMKDILPNENVKPIPSLPLEDVIRLPSPAKASKIGLGSEEDLLPAVAFKERRSLRTLAGLEEIQAHQQAGERTLNCSNPKVNCGDV</sequence>
<proteinExistence type="inferred from homology"/>
<evidence type="ECO:0000256" key="4">
    <source>
        <dbReference type="ARBA" id="ARBA00023054"/>
    </source>
</evidence>
<evidence type="ECO:0000256" key="2">
    <source>
        <dbReference type="ARBA" id="ARBA00007525"/>
    </source>
</evidence>
<feature type="non-terminal residue" evidence="7">
    <location>
        <position position="1"/>
    </location>
</feature>
<dbReference type="Pfam" id="PF05672">
    <property type="entry name" value="MAP7"/>
    <property type="match status" value="1"/>
</dbReference>
<protein>
    <recommendedName>
        <fullName evidence="9">MAP7 domain containing 1a</fullName>
    </recommendedName>
</protein>
<comment type="subcellular location">
    <subcellularLocation>
        <location evidence="1">Cytoplasm</location>
        <location evidence="1">Cytoskeleton</location>
    </subcellularLocation>
</comment>
<dbReference type="InterPro" id="IPR051483">
    <property type="entry name" value="MAP7_domain-containing"/>
</dbReference>
<dbReference type="PANTHER" id="PTHR15073:SF4">
    <property type="entry name" value="ENSCONSIN"/>
    <property type="match status" value="1"/>
</dbReference>
<keyword evidence="3" id="KW-0963">Cytoplasm</keyword>
<evidence type="ECO:0000256" key="3">
    <source>
        <dbReference type="ARBA" id="ARBA00022490"/>
    </source>
</evidence>
<dbReference type="InterPro" id="IPR008604">
    <property type="entry name" value="MAP7_fam"/>
</dbReference>
<dbReference type="GO" id="GO:0000226">
    <property type="term" value="P:microtubule cytoskeleton organization"/>
    <property type="evidence" value="ECO:0007669"/>
    <property type="project" value="InterPro"/>
</dbReference>